<keyword evidence="8 10" id="KW-0472">Membrane</keyword>
<keyword evidence="10" id="KW-1133">Transmembrane helix</keyword>
<evidence type="ECO:0000256" key="2">
    <source>
        <dbReference type="ARBA" id="ARBA00005895"/>
    </source>
</evidence>
<dbReference type="Ensembl" id="ENSHHUT00000048124.1">
    <property type="protein sequence ID" value="ENSHHUP00000046415.1"/>
    <property type="gene ID" value="ENSHHUG00000028253.1"/>
</dbReference>
<evidence type="ECO:0000313" key="12">
    <source>
        <dbReference type="Proteomes" id="UP000314982"/>
    </source>
</evidence>
<dbReference type="GO" id="GO:0031966">
    <property type="term" value="C:mitochondrial membrane"/>
    <property type="evidence" value="ECO:0007669"/>
    <property type="project" value="UniProtKB-SubCell"/>
</dbReference>
<comment type="subcellular location">
    <subcellularLocation>
        <location evidence="1">Mitochondrion membrane</location>
    </subcellularLocation>
</comment>
<keyword evidence="3" id="KW-0813">Transport</keyword>
<evidence type="ECO:0000313" key="11">
    <source>
        <dbReference type="Ensembl" id="ENSHHUP00000046415.1"/>
    </source>
</evidence>
<feature type="transmembrane region" description="Helical" evidence="10">
    <location>
        <begin position="55"/>
        <end position="74"/>
    </location>
</feature>
<accession>A0A4W5NAD3</accession>
<evidence type="ECO:0000256" key="9">
    <source>
        <dbReference type="ARBA" id="ARBA00023310"/>
    </source>
</evidence>
<reference evidence="12" key="1">
    <citation type="submission" date="2018-06" db="EMBL/GenBank/DDBJ databases">
        <title>Genome assembly of Danube salmon.</title>
        <authorList>
            <person name="Macqueen D.J."/>
            <person name="Gundappa M.K."/>
        </authorList>
    </citation>
    <scope>NUCLEOTIDE SEQUENCE [LARGE SCALE GENOMIC DNA]</scope>
</reference>
<dbReference type="STRING" id="62062.ENSHHUP00000046415"/>
<keyword evidence="10" id="KW-0812">Transmembrane</keyword>
<evidence type="ECO:0000256" key="6">
    <source>
        <dbReference type="ARBA" id="ARBA00023065"/>
    </source>
</evidence>
<sequence>MLHHLLASLPVSHSPLSPSHSFCPSSFLSFTFSPIAVVLREVLYIDVRKGGMGGVAMLLAGYCILSYTCSFPHIKHDRWRKYH</sequence>
<evidence type="ECO:0000256" key="4">
    <source>
        <dbReference type="ARBA" id="ARBA00022547"/>
    </source>
</evidence>
<dbReference type="GO" id="GO:0046933">
    <property type="term" value="F:proton-transporting ATP synthase activity, rotational mechanism"/>
    <property type="evidence" value="ECO:0007669"/>
    <property type="project" value="TreeGrafter"/>
</dbReference>
<keyword evidence="4" id="KW-0138">CF(0)</keyword>
<organism evidence="11 12">
    <name type="scientific">Hucho hucho</name>
    <name type="common">huchen</name>
    <dbReference type="NCBI Taxonomy" id="62062"/>
    <lineage>
        <taxon>Eukaryota</taxon>
        <taxon>Metazoa</taxon>
        <taxon>Chordata</taxon>
        <taxon>Craniata</taxon>
        <taxon>Vertebrata</taxon>
        <taxon>Euteleostomi</taxon>
        <taxon>Actinopterygii</taxon>
        <taxon>Neopterygii</taxon>
        <taxon>Teleostei</taxon>
        <taxon>Protacanthopterygii</taxon>
        <taxon>Salmoniformes</taxon>
        <taxon>Salmonidae</taxon>
        <taxon>Salmoninae</taxon>
        <taxon>Hucho</taxon>
    </lineage>
</organism>
<proteinExistence type="inferred from homology"/>
<keyword evidence="6" id="KW-0406">Ion transport</keyword>
<dbReference type="PANTHER" id="PTHR13080:SF13">
    <property type="entry name" value="ATP SYNTHASE SUBUNIT F, MITOCHONDRIAL"/>
    <property type="match status" value="1"/>
</dbReference>
<dbReference type="AlphaFoldDB" id="A0A4W5NAD3"/>
<keyword evidence="7" id="KW-0496">Mitochondrion</keyword>
<evidence type="ECO:0000256" key="5">
    <source>
        <dbReference type="ARBA" id="ARBA00022781"/>
    </source>
</evidence>
<keyword evidence="12" id="KW-1185">Reference proteome</keyword>
<dbReference type="Proteomes" id="UP000314982">
    <property type="component" value="Unassembled WGS sequence"/>
</dbReference>
<keyword evidence="9" id="KW-0066">ATP synthesis</keyword>
<dbReference type="InterPro" id="IPR019344">
    <property type="entry name" value="F1F0-ATPsyn_F_prd"/>
</dbReference>
<evidence type="ECO:0000256" key="7">
    <source>
        <dbReference type="ARBA" id="ARBA00023128"/>
    </source>
</evidence>
<evidence type="ECO:0000256" key="1">
    <source>
        <dbReference type="ARBA" id="ARBA00004325"/>
    </source>
</evidence>
<reference evidence="11" key="3">
    <citation type="submission" date="2025-09" db="UniProtKB">
        <authorList>
            <consortium name="Ensembl"/>
        </authorList>
    </citation>
    <scope>IDENTIFICATION</scope>
</reference>
<evidence type="ECO:0000256" key="3">
    <source>
        <dbReference type="ARBA" id="ARBA00022448"/>
    </source>
</evidence>
<dbReference type="GeneTree" id="ENSGT00940000167489"/>
<evidence type="ECO:0000256" key="10">
    <source>
        <dbReference type="SAM" id="Phobius"/>
    </source>
</evidence>
<evidence type="ECO:0000256" key="8">
    <source>
        <dbReference type="ARBA" id="ARBA00023136"/>
    </source>
</evidence>
<comment type="similarity">
    <text evidence="2">Belongs to the ATPase F chain family.</text>
</comment>
<protein>
    <submittedName>
        <fullName evidence="11">Uncharacterized protein</fullName>
    </submittedName>
</protein>
<dbReference type="PANTHER" id="PTHR13080">
    <property type="entry name" value="ATP SYNTHASE F CHAIN, MITOCHONDRIAL-RELATED"/>
    <property type="match status" value="1"/>
</dbReference>
<dbReference type="GO" id="GO:0045259">
    <property type="term" value="C:proton-transporting ATP synthase complex"/>
    <property type="evidence" value="ECO:0007669"/>
    <property type="project" value="UniProtKB-KW"/>
</dbReference>
<dbReference type="GO" id="GO:0042776">
    <property type="term" value="P:proton motive force-driven mitochondrial ATP synthesis"/>
    <property type="evidence" value="ECO:0007669"/>
    <property type="project" value="TreeGrafter"/>
</dbReference>
<name>A0A4W5NAD3_9TELE</name>
<keyword evidence="5" id="KW-0375">Hydrogen ion transport</keyword>
<reference evidence="11" key="2">
    <citation type="submission" date="2025-08" db="UniProtKB">
        <authorList>
            <consortium name="Ensembl"/>
        </authorList>
    </citation>
    <scope>IDENTIFICATION</scope>
</reference>